<organism evidence="3 4">
    <name type="scientific">Dothidotthia symphoricarpi CBS 119687</name>
    <dbReference type="NCBI Taxonomy" id="1392245"/>
    <lineage>
        <taxon>Eukaryota</taxon>
        <taxon>Fungi</taxon>
        <taxon>Dikarya</taxon>
        <taxon>Ascomycota</taxon>
        <taxon>Pezizomycotina</taxon>
        <taxon>Dothideomycetes</taxon>
        <taxon>Pleosporomycetidae</taxon>
        <taxon>Pleosporales</taxon>
        <taxon>Dothidotthiaceae</taxon>
        <taxon>Dothidotthia</taxon>
    </lineage>
</organism>
<proteinExistence type="predicted"/>
<protein>
    <recommendedName>
        <fullName evidence="5">Transmembrane protein</fullName>
    </recommendedName>
</protein>
<reference evidence="3" key="1">
    <citation type="journal article" date="2020" name="Stud. Mycol.">
        <title>101 Dothideomycetes genomes: a test case for predicting lifestyles and emergence of pathogens.</title>
        <authorList>
            <person name="Haridas S."/>
            <person name="Albert R."/>
            <person name="Binder M."/>
            <person name="Bloem J."/>
            <person name="Labutti K."/>
            <person name="Salamov A."/>
            <person name="Andreopoulos B."/>
            <person name="Baker S."/>
            <person name="Barry K."/>
            <person name="Bills G."/>
            <person name="Bluhm B."/>
            <person name="Cannon C."/>
            <person name="Castanera R."/>
            <person name="Culley D."/>
            <person name="Daum C."/>
            <person name="Ezra D."/>
            <person name="Gonzalez J."/>
            <person name="Henrissat B."/>
            <person name="Kuo A."/>
            <person name="Liang C."/>
            <person name="Lipzen A."/>
            <person name="Lutzoni F."/>
            <person name="Magnuson J."/>
            <person name="Mondo S."/>
            <person name="Nolan M."/>
            <person name="Ohm R."/>
            <person name="Pangilinan J."/>
            <person name="Park H.-J."/>
            <person name="Ramirez L."/>
            <person name="Alfaro M."/>
            <person name="Sun H."/>
            <person name="Tritt A."/>
            <person name="Yoshinaga Y."/>
            <person name="Zwiers L.-H."/>
            <person name="Turgeon B."/>
            <person name="Goodwin S."/>
            <person name="Spatafora J."/>
            <person name="Crous P."/>
            <person name="Grigoriev I."/>
        </authorList>
    </citation>
    <scope>NUCLEOTIDE SEQUENCE</scope>
    <source>
        <strain evidence="3">CBS 119687</strain>
    </source>
</reference>
<feature type="transmembrane region" description="Helical" evidence="2">
    <location>
        <begin position="174"/>
        <end position="197"/>
    </location>
</feature>
<accession>A0A6A6ATC0</accession>
<dbReference type="GeneID" id="54407748"/>
<dbReference type="OrthoDB" id="4156595at2759"/>
<dbReference type="RefSeq" id="XP_033528592.1">
    <property type="nucleotide sequence ID" value="XM_033667316.1"/>
</dbReference>
<keyword evidence="2" id="KW-0812">Transmembrane</keyword>
<gene>
    <name evidence="3" type="ORF">P153DRAFT_363183</name>
</gene>
<dbReference type="EMBL" id="ML977498">
    <property type="protein sequence ID" value="KAF2134205.1"/>
    <property type="molecule type" value="Genomic_DNA"/>
</dbReference>
<evidence type="ECO:0000256" key="2">
    <source>
        <dbReference type="SAM" id="Phobius"/>
    </source>
</evidence>
<keyword evidence="2" id="KW-1133">Transmembrane helix</keyword>
<keyword evidence="4" id="KW-1185">Reference proteome</keyword>
<dbReference type="Proteomes" id="UP000799771">
    <property type="component" value="Unassembled WGS sequence"/>
</dbReference>
<evidence type="ECO:0000313" key="3">
    <source>
        <dbReference type="EMBL" id="KAF2134205.1"/>
    </source>
</evidence>
<dbReference type="AlphaFoldDB" id="A0A6A6ATC0"/>
<evidence type="ECO:0000256" key="1">
    <source>
        <dbReference type="SAM" id="MobiDB-lite"/>
    </source>
</evidence>
<evidence type="ECO:0000313" key="4">
    <source>
        <dbReference type="Proteomes" id="UP000799771"/>
    </source>
</evidence>
<keyword evidence="2" id="KW-0472">Membrane</keyword>
<feature type="region of interest" description="Disordered" evidence="1">
    <location>
        <begin position="113"/>
        <end position="150"/>
    </location>
</feature>
<evidence type="ECO:0008006" key="5">
    <source>
        <dbReference type="Google" id="ProtNLM"/>
    </source>
</evidence>
<feature type="transmembrane region" description="Helical" evidence="2">
    <location>
        <begin position="60"/>
        <end position="81"/>
    </location>
</feature>
<feature type="region of interest" description="Disordered" evidence="1">
    <location>
        <begin position="1"/>
        <end position="55"/>
    </location>
</feature>
<name>A0A6A6ATC0_9PLEO</name>
<sequence>MMSNRHEQQQQLPPSPPVTPPTTKQKPKKRVNSFEKFAATPLPSSPSGSTDDAEDKQEPLFTRVILTPVLVTSFILSLFLINTRNRALRVEANSSPSSLLSYLLPATSEPYQDHNDSKWSHRSSAGYHEPSSTIAPKDGREKGKKKKKSWHLHKKIRKVAKLEVSDALEMRGRVIAVMLVILVLGSVGLWVSIRWAIASLSGWTMARSEL</sequence>